<gene>
    <name evidence="1" type="ORF">EVA_21988</name>
</gene>
<accession>J9FJS8</accession>
<proteinExistence type="predicted"/>
<dbReference type="Gene3D" id="3.40.50.11350">
    <property type="match status" value="1"/>
</dbReference>
<organism evidence="1">
    <name type="scientific">gut metagenome</name>
    <dbReference type="NCBI Taxonomy" id="749906"/>
    <lineage>
        <taxon>unclassified sequences</taxon>
        <taxon>metagenomes</taxon>
        <taxon>organismal metagenomes</taxon>
    </lineage>
</organism>
<name>J9FJS8_9ZZZZ</name>
<protein>
    <submittedName>
        <fullName evidence="1">Uncharacterized protein</fullName>
    </submittedName>
</protein>
<sequence>MKLHKIARYISGLRDIFSSHTRLHLREEVLMRRYYQQSAPLGTVHQTEIVMMIDGRCLHGGLSDRIRGIAGVYGFCRRHRIPFYIHHVYPFRLEDYLAPNQVDWLLPDDRLTYHPAESHPIMLQAALLPAKLHNLALSQYVTRYAGKQLHIYSNTVMNDADFHQHFQELFRPAPRLAKALEQGSVVPHSGYVAMVFRFQQLLGDFKEGGFAILSNQERQQLMDRCVAKVDEIHQQTHPQSRVLITSDSTTFLHYIQARKPYVVTIPGKVVHMDFSVHDNYETYQKSFVDLLLLSGADKIYLLRTDKMYRSGFGKRAAKLGDIPYEEVKF</sequence>
<comment type="caution">
    <text evidence="1">The sequence shown here is derived from an EMBL/GenBank/DDBJ whole genome shotgun (WGS) entry which is preliminary data.</text>
</comment>
<evidence type="ECO:0000313" key="1">
    <source>
        <dbReference type="EMBL" id="EJW89902.1"/>
    </source>
</evidence>
<reference evidence="1" key="1">
    <citation type="journal article" date="2012" name="PLoS ONE">
        <title>Gene sets for utilization of primary and secondary nutrition supplies in the distal gut of endangered iberian lynx.</title>
        <authorList>
            <person name="Alcaide M."/>
            <person name="Messina E."/>
            <person name="Richter M."/>
            <person name="Bargiela R."/>
            <person name="Peplies J."/>
            <person name="Huws S.A."/>
            <person name="Newbold C.J."/>
            <person name="Golyshin P.N."/>
            <person name="Simon M.A."/>
            <person name="Lopez G."/>
            <person name="Yakimov M.M."/>
            <person name="Ferrer M."/>
        </authorList>
    </citation>
    <scope>NUCLEOTIDE SEQUENCE</scope>
</reference>
<dbReference type="AlphaFoldDB" id="J9FJS8"/>
<dbReference type="EMBL" id="AMCI01009180">
    <property type="protein sequence ID" value="EJW89902.1"/>
    <property type="molecule type" value="Genomic_DNA"/>
</dbReference>